<accession>A0A1G7AZM0</accession>
<dbReference type="EMBL" id="BSOK01000020">
    <property type="protein sequence ID" value="GLR28988.1"/>
    <property type="molecule type" value="Genomic_DNA"/>
</dbReference>
<reference evidence="2 3" key="2">
    <citation type="submission" date="2016-10" db="EMBL/GenBank/DDBJ databases">
        <authorList>
            <person name="de Groot N.N."/>
        </authorList>
    </citation>
    <scope>NUCLEOTIDE SEQUENCE [LARGE SCALE GENOMIC DNA]</scope>
    <source>
        <strain evidence="2 3">DSM 23406</strain>
    </source>
</reference>
<dbReference type="Proteomes" id="UP000198501">
    <property type="component" value="Unassembled WGS sequence"/>
</dbReference>
<evidence type="ECO:0000313" key="3">
    <source>
        <dbReference type="Proteomes" id="UP000198501"/>
    </source>
</evidence>
<organism evidence="2 3">
    <name type="scientific">Psychrobacter pacificensis</name>
    <dbReference type="NCBI Taxonomy" id="112002"/>
    <lineage>
        <taxon>Bacteria</taxon>
        <taxon>Pseudomonadati</taxon>
        <taxon>Pseudomonadota</taxon>
        <taxon>Gammaproteobacteria</taxon>
        <taxon>Moraxellales</taxon>
        <taxon>Moraxellaceae</taxon>
        <taxon>Psychrobacter</taxon>
    </lineage>
</organism>
<proteinExistence type="predicted"/>
<reference evidence="1" key="4">
    <citation type="submission" date="2023-01" db="EMBL/GenBank/DDBJ databases">
        <title>Draft genome sequence of Psychrobacter pacificensis strain NBRC 103191.</title>
        <authorList>
            <person name="Sun Q."/>
            <person name="Mori K."/>
        </authorList>
    </citation>
    <scope>NUCLEOTIDE SEQUENCE</scope>
    <source>
        <strain evidence="1">NBRC 103191</strain>
    </source>
</reference>
<protein>
    <submittedName>
        <fullName evidence="2">Uncharacterized protein</fullName>
    </submittedName>
</protein>
<dbReference type="AlphaFoldDB" id="A0A1G7AZM0"/>
<dbReference type="Proteomes" id="UP001156645">
    <property type="component" value="Unassembled WGS sequence"/>
</dbReference>
<dbReference type="EMBL" id="FNAL01000044">
    <property type="protein sequence ID" value="SDE20338.1"/>
    <property type="molecule type" value="Genomic_DNA"/>
</dbReference>
<keyword evidence="4" id="KW-1185">Reference proteome</keyword>
<evidence type="ECO:0000313" key="2">
    <source>
        <dbReference type="EMBL" id="SDE20338.1"/>
    </source>
</evidence>
<evidence type="ECO:0000313" key="1">
    <source>
        <dbReference type="EMBL" id="GLR28988.1"/>
    </source>
</evidence>
<gene>
    <name evidence="1" type="ORF">GCM10007915_12260</name>
    <name evidence="2" type="ORF">SAMN05660405_02662</name>
</gene>
<sequence>MSAKTISKIETRIVVGFDDETKAEIEALKGKLDEVARGLSAKKESRADGLLAAMQAEAANDASQPELKELGQWVFEGQDEKWVSAAKDADNEVWLFQVPLKDLATNENKDYSLWYAQDGSKARYLCDLRSSEDWKNSAIDRETVNDVDYLSGNDLDECVPHIDDVLDQPNWLSESVPQITQADMQLIFIKNLSETLIQRMHSMDRFSEDDYAIGGDKLMAWDIVIGNNSFNDKRPNFAIVIATSNIENSDKSSFGIADLNSCFSLNQWNHTGRYVKISVWHNETYRTITEDELPAFRAALEACYA</sequence>
<evidence type="ECO:0000313" key="4">
    <source>
        <dbReference type="Proteomes" id="UP001156645"/>
    </source>
</evidence>
<name>A0A1G7AZM0_9GAMM</name>
<reference evidence="1" key="1">
    <citation type="journal article" date="2014" name="Int. J. Syst. Evol. Microbiol.">
        <title>Complete genome of a new Firmicutes species belonging to the dominant human colonic microbiota ('Ruminococcus bicirculans') reveals two chromosomes and a selective capacity to utilize plant glucans.</title>
        <authorList>
            <consortium name="NISC Comparative Sequencing Program"/>
            <person name="Wegmann U."/>
            <person name="Louis P."/>
            <person name="Goesmann A."/>
            <person name="Henrissat B."/>
            <person name="Duncan S.H."/>
            <person name="Flint H.J."/>
        </authorList>
    </citation>
    <scope>NUCLEOTIDE SEQUENCE</scope>
    <source>
        <strain evidence="1">NBRC 103191</strain>
    </source>
</reference>
<reference evidence="4" key="3">
    <citation type="journal article" date="2019" name="Int. J. Syst. Evol. Microbiol.">
        <title>The Global Catalogue of Microorganisms (GCM) 10K type strain sequencing project: providing services to taxonomists for standard genome sequencing and annotation.</title>
        <authorList>
            <consortium name="The Broad Institute Genomics Platform"/>
            <consortium name="The Broad Institute Genome Sequencing Center for Infectious Disease"/>
            <person name="Wu L."/>
            <person name="Ma J."/>
        </authorList>
    </citation>
    <scope>NUCLEOTIDE SEQUENCE [LARGE SCALE GENOMIC DNA]</scope>
    <source>
        <strain evidence="4">NBRC 103191</strain>
    </source>
</reference>
<dbReference type="RefSeq" id="WP_093071439.1">
    <property type="nucleotide sequence ID" value="NZ_BSOK01000020.1"/>
</dbReference>